<dbReference type="Pfam" id="PF11011">
    <property type="entry name" value="DUF2849"/>
    <property type="match status" value="1"/>
</dbReference>
<gene>
    <name evidence="1" type="ORF">C0V82_24700</name>
</gene>
<dbReference type="AlphaFoldDB" id="A0A2K9NKE4"/>
<protein>
    <submittedName>
        <fullName evidence="1">DUF2849 domain-containing protein</fullName>
    </submittedName>
</protein>
<organism evidence="1 2">
    <name type="scientific">Niveispirillum cyanobacteriorum</name>
    <dbReference type="NCBI Taxonomy" id="1612173"/>
    <lineage>
        <taxon>Bacteria</taxon>
        <taxon>Pseudomonadati</taxon>
        <taxon>Pseudomonadota</taxon>
        <taxon>Alphaproteobacteria</taxon>
        <taxon>Rhodospirillales</taxon>
        <taxon>Azospirillaceae</taxon>
        <taxon>Niveispirillum</taxon>
    </lineage>
</organism>
<dbReference type="Proteomes" id="UP000234752">
    <property type="component" value="Plasmid unnamed1"/>
</dbReference>
<name>A0A2K9NKE4_9PROT</name>
<dbReference type="InterPro" id="IPR021270">
    <property type="entry name" value="DUF2849"/>
</dbReference>
<reference evidence="1 2" key="1">
    <citation type="submission" date="2017-12" db="EMBL/GenBank/DDBJ databases">
        <title>Genomes of bacteria within cyanobacterial aggregates.</title>
        <authorList>
            <person name="Cai H."/>
        </authorList>
    </citation>
    <scope>NUCLEOTIDE SEQUENCE [LARGE SCALE GENOMIC DNA]</scope>
    <source>
        <strain evidence="1 2">TH16</strain>
        <plasmid evidence="1 2">unnamed1</plasmid>
    </source>
</reference>
<evidence type="ECO:0000313" key="1">
    <source>
        <dbReference type="EMBL" id="AUN33544.1"/>
    </source>
</evidence>
<sequence>MLSVWPTPPLSPRWCPITCAKPFETGKTVEMLVKAKGTQQSVAASRLLDGEAVWLGTGNIWVEDVAQAAVFDGADAIAEALSFAKAEEKRQIVVDVYPLDVEITEAGTRPTHLRERLKGIGPTVRRDLGKQARQPAA</sequence>
<dbReference type="KEGG" id="ncb:C0V82_24700"/>
<evidence type="ECO:0000313" key="2">
    <source>
        <dbReference type="Proteomes" id="UP000234752"/>
    </source>
</evidence>
<proteinExistence type="predicted"/>
<geneLocation type="plasmid" evidence="1 2">
    <name>unnamed1</name>
</geneLocation>
<dbReference type="EMBL" id="CP025613">
    <property type="protein sequence ID" value="AUN33544.1"/>
    <property type="molecule type" value="Genomic_DNA"/>
</dbReference>
<accession>A0A2K9NKE4</accession>
<keyword evidence="2" id="KW-1185">Reference proteome</keyword>
<keyword evidence="1" id="KW-0614">Plasmid</keyword>